<dbReference type="GO" id="GO:0019005">
    <property type="term" value="C:SCF ubiquitin ligase complex"/>
    <property type="evidence" value="ECO:0007669"/>
    <property type="project" value="TreeGrafter"/>
</dbReference>
<protein>
    <submittedName>
        <fullName evidence="2">Uncharacterized protein</fullName>
    </submittedName>
</protein>
<dbReference type="AlphaFoldDB" id="A0AAN8F5W1"/>
<evidence type="ECO:0000313" key="2">
    <source>
        <dbReference type="EMBL" id="KAK5973706.1"/>
    </source>
</evidence>
<organism evidence="2 3">
    <name type="scientific">Trichostrongylus colubriformis</name>
    <name type="common">Black scour worm</name>
    <dbReference type="NCBI Taxonomy" id="6319"/>
    <lineage>
        <taxon>Eukaryota</taxon>
        <taxon>Metazoa</taxon>
        <taxon>Ecdysozoa</taxon>
        <taxon>Nematoda</taxon>
        <taxon>Chromadorea</taxon>
        <taxon>Rhabditida</taxon>
        <taxon>Rhabditina</taxon>
        <taxon>Rhabditomorpha</taxon>
        <taxon>Strongyloidea</taxon>
        <taxon>Trichostrongylidae</taxon>
        <taxon>Trichostrongylus</taxon>
    </lineage>
</organism>
<dbReference type="InterPro" id="IPR013320">
    <property type="entry name" value="ConA-like_dom_sf"/>
</dbReference>
<accession>A0AAN8F5W1</accession>
<feature type="region of interest" description="Disordered" evidence="1">
    <location>
        <begin position="1"/>
        <end position="32"/>
    </location>
</feature>
<dbReference type="SUPFAM" id="SSF49899">
    <property type="entry name" value="Concanavalin A-like lectins/glucanases"/>
    <property type="match status" value="1"/>
</dbReference>
<dbReference type="GO" id="GO:0043161">
    <property type="term" value="P:proteasome-mediated ubiquitin-dependent protein catabolic process"/>
    <property type="evidence" value="ECO:0007669"/>
    <property type="project" value="TreeGrafter"/>
</dbReference>
<keyword evidence="3" id="KW-1185">Reference proteome</keyword>
<evidence type="ECO:0000256" key="1">
    <source>
        <dbReference type="SAM" id="MobiDB-lite"/>
    </source>
</evidence>
<proteinExistence type="predicted"/>
<comment type="caution">
    <text evidence="2">The sequence shown here is derived from an EMBL/GenBank/DDBJ whole genome shotgun (WGS) entry which is preliminary data.</text>
</comment>
<dbReference type="Proteomes" id="UP001331761">
    <property type="component" value="Unassembled WGS sequence"/>
</dbReference>
<dbReference type="InterPro" id="IPR050672">
    <property type="entry name" value="FBXO45-Fsn/SPSB_families"/>
</dbReference>
<name>A0AAN8F5W1_TRICO</name>
<evidence type="ECO:0000313" key="3">
    <source>
        <dbReference type="Proteomes" id="UP001331761"/>
    </source>
</evidence>
<dbReference type="PANTHER" id="PTHR12245">
    <property type="entry name" value="SPRY DOMAIN CONTAINING SOCS BOX PROTEIN"/>
    <property type="match status" value="1"/>
</dbReference>
<sequence length="158" mass="17604">MPAPDDRGRSSAHYKLHGRGGSQRTLSPAHPHAAPCALDDMLRPAKFDYILSSQYLIDRQTQEMHAWNPDDRSLNIFVKDDDCFTFHRHPVAQSTDCIRGKVRFALTISFLSDLYRGCCINNSGWSSMVCFAPPKETPIIVGSTPPSCLCAQYLCLTG</sequence>
<dbReference type="PANTHER" id="PTHR12245:SF11">
    <property type="entry name" value="PROTEIN GUSTAVUS"/>
    <property type="match status" value="1"/>
</dbReference>
<reference evidence="2 3" key="1">
    <citation type="submission" date="2019-10" db="EMBL/GenBank/DDBJ databases">
        <title>Assembly and Annotation for the nematode Trichostrongylus colubriformis.</title>
        <authorList>
            <person name="Martin J."/>
        </authorList>
    </citation>
    <scope>NUCLEOTIDE SEQUENCE [LARGE SCALE GENOMIC DNA]</scope>
    <source>
        <strain evidence="2">G859</strain>
        <tissue evidence="2">Whole worm</tissue>
    </source>
</reference>
<dbReference type="EMBL" id="WIXE01015145">
    <property type="protein sequence ID" value="KAK5973706.1"/>
    <property type="molecule type" value="Genomic_DNA"/>
</dbReference>
<gene>
    <name evidence="2" type="ORF">GCK32_020618</name>
</gene>